<dbReference type="Proteomes" id="UP001589836">
    <property type="component" value="Unassembled WGS sequence"/>
</dbReference>
<gene>
    <name evidence="2" type="ORF">ACFFGV_18285</name>
</gene>
<comment type="caution">
    <text evidence="2">The sequence shown here is derived from an EMBL/GenBank/DDBJ whole genome shotgun (WGS) entry which is preliminary data.</text>
</comment>
<dbReference type="RefSeq" id="WP_377350910.1">
    <property type="nucleotide sequence ID" value="NZ_JBHLTP010000013.1"/>
</dbReference>
<reference evidence="2 3" key="1">
    <citation type="submission" date="2024-09" db="EMBL/GenBank/DDBJ databases">
        <authorList>
            <person name="Sun Q."/>
            <person name="Mori K."/>
        </authorList>
    </citation>
    <scope>NUCLEOTIDE SEQUENCE [LARGE SCALE GENOMIC DNA]</scope>
    <source>
        <strain evidence="2 3">NCAIM B.02529</strain>
    </source>
</reference>
<name>A0ABV6LSZ4_9BACI</name>
<proteinExistence type="predicted"/>
<evidence type="ECO:0000256" key="1">
    <source>
        <dbReference type="SAM" id="MobiDB-lite"/>
    </source>
</evidence>
<feature type="region of interest" description="Disordered" evidence="1">
    <location>
        <begin position="23"/>
        <end position="60"/>
    </location>
</feature>
<dbReference type="Pfam" id="PF14168">
    <property type="entry name" value="YjzC"/>
    <property type="match status" value="1"/>
</dbReference>
<evidence type="ECO:0000313" key="2">
    <source>
        <dbReference type="EMBL" id="MFC0525536.1"/>
    </source>
</evidence>
<keyword evidence="3" id="KW-1185">Reference proteome</keyword>
<accession>A0ABV6LSZ4</accession>
<organism evidence="2 3">
    <name type="scientific">Pontibacillus salicampi</name>
    <dbReference type="NCBI Taxonomy" id="1449801"/>
    <lineage>
        <taxon>Bacteria</taxon>
        <taxon>Bacillati</taxon>
        <taxon>Bacillota</taxon>
        <taxon>Bacilli</taxon>
        <taxon>Bacillales</taxon>
        <taxon>Bacillaceae</taxon>
        <taxon>Pontibacillus</taxon>
    </lineage>
</organism>
<evidence type="ECO:0000313" key="3">
    <source>
        <dbReference type="Proteomes" id="UP001589836"/>
    </source>
</evidence>
<dbReference type="InterPro" id="IPR025549">
    <property type="entry name" value="YjzC"/>
</dbReference>
<dbReference type="EMBL" id="JBHLTP010000013">
    <property type="protein sequence ID" value="MFC0525536.1"/>
    <property type="molecule type" value="Genomic_DNA"/>
</dbReference>
<sequence length="60" mass="6477">MAQHTYRTGEKAPEGGKFKVESLVSGGRLSNQDDTHVNMDQGDTFPPSPSSNEAANWVKA</sequence>
<protein>
    <submittedName>
        <fullName evidence="2">YjzC family protein</fullName>
    </submittedName>
</protein>